<reference evidence="6 7" key="1">
    <citation type="submission" date="2020-07" db="EMBL/GenBank/DDBJ databases">
        <title>Sequencing the genomes of 1000 actinobacteria strains.</title>
        <authorList>
            <person name="Klenk H.-P."/>
        </authorList>
    </citation>
    <scope>NUCLEOTIDE SEQUENCE [LARGE SCALE GENOMIC DNA]</scope>
    <source>
        <strain evidence="6 7">LI1</strain>
    </source>
</reference>
<name>A0A7Z0J7S9_9MICO</name>
<dbReference type="Gene3D" id="1.10.10.10">
    <property type="entry name" value="Winged helix-like DNA-binding domain superfamily/Winged helix DNA-binding domain"/>
    <property type="match status" value="1"/>
</dbReference>
<dbReference type="PROSITE" id="PS51078">
    <property type="entry name" value="ICLR_ED"/>
    <property type="match status" value="1"/>
</dbReference>
<protein>
    <submittedName>
        <fullName evidence="6">DNA-binding IclR family transcriptional regulator</fullName>
    </submittedName>
</protein>
<feature type="domain" description="IclR-ED" evidence="5">
    <location>
        <begin position="62"/>
        <end position="244"/>
    </location>
</feature>
<sequence length="244" mass="26863">MSQTIKRATEIIEFISESPRTLAEMAAHFEVHRSTVFRQLQTLEQAGFLVHRPDGSYHIGHRMIAIGQEALDKIDLRRIAHDELRELQKRVGSTIHLAQLIDNSVVYVDKIEDTAGVRMYSRIGRSVLPHCTGVGKSILSMLPASRRDDILAGTDWTAHTPNTLTTREALDAEVDEIARTGWGVDDGEFEDFMNCIAAPVSDSTGTILGAISISSIRVVNDLDALKTLVPALLATAHRVSQQLG</sequence>
<evidence type="ECO:0000256" key="2">
    <source>
        <dbReference type="ARBA" id="ARBA00023125"/>
    </source>
</evidence>
<feature type="domain" description="HTH iclR-type" evidence="4">
    <location>
        <begin position="2"/>
        <end position="61"/>
    </location>
</feature>
<dbReference type="Pfam" id="PF01614">
    <property type="entry name" value="IclR_C"/>
    <property type="match status" value="1"/>
</dbReference>
<evidence type="ECO:0000313" key="7">
    <source>
        <dbReference type="Proteomes" id="UP000537260"/>
    </source>
</evidence>
<dbReference type="SMART" id="SM00346">
    <property type="entry name" value="HTH_ICLR"/>
    <property type="match status" value="1"/>
</dbReference>
<evidence type="ECO:0000256" key="1">
    <source>
        <dbReference type="ARBA" id="ARBA00023015"/>
    </source>
</evidence>
<keyword evidence="7" id="KW-1185">Reference proteome</keyword>
<dbReference type="PANTHER" id="PTHR30136">
    <property type="entry name" value="HELIX-TURN-HELIX TRANSCRIPTIONAL REGULATOR, ICLR FAMILY"/>
    <property type="match status" value="1"/>
</dbReference>
<dbReference type="RefSeq" id="WP_179579914.1">
    <property type="nucleotide sequence ID" value="NZ_JACCFM010000001.1"/>
</dbReference>
<dbReference type="PROSITE" id="PS51077">
    <property type="entry name" value="HTH_ICLR"/>
    <property type="match status" value="1"/>
</dbReference>
<evidence type="ECO:0000259" key="5">
    <source>
        <dbReference type="PROSITE" id="PS51078"/>
    </source>
</evidence>
<dbReference type="PANTHER" id="PTHR30136:SF24">
    <property type="entry name" value="HTH-TYPE TRANSCRIPTIONAL REPRESSOR ALLR"/>
    <property type="match status" value="1"/>
</dbReference>
<organism evidence="6 7">
    <name type="scientific">Glaciibacter psychrotolerans</name>
    <dbReference type="NCBI Taxonomy" id="670054"/>
    <lineage>
        <taxon>Bacteria</taxon>
        <taxon>Bacillati</taxon>
        <taxon>Actinomycetota</taxon>
        <taxon>Actinomycetes</taxon>
        <taxon>Micrococcales</taxon>
        <taxon>Microbacteriaceae</taxon>
        <taxon>Glaciibacter</taxon>
    </lineage>
</organism>
<evidence type="ECO:0000259" key="4">
    <source>
        <dbReference type="PROSITE" id="PS51077"/>
    </source>
</evidence>
<dbReference type="InterPro" id="IPR050707">
    <property type="entry name" value="HTH_MetabolicPath_Reg"/>
</dbReference>
<keyword evidence="3" id="KW-0804">Transcription</keyword>
<proteinExistence type="predicted"/>
<dbReference type="GO" id="GO:0003677">
    <property type="term" value="F:DNA binding"/>
    <property type="evidence" value="ECO:0007669"/>
    <property type="project" value="UniProtKB-KW"/>
</dbReference>
<dbReference type="InterPro" id="IPR029016">
    <property type="entry name" value="GAF-like_dom_sf"/>
</dbReference>
<keyword evidence="2 6" id="KW-0238">DNA-binding</keyword>
<dbReference type="EMBL" id="JACCFM010000001">
    <property type="protein sequence ID" value="NYJ21293.1"/>
    <property type="molecule type" value="Genomic_DNA"/>
</dbReference>
<dbReference type="GO" id="GO:0003700">
    <property type="term" value="F:DNA-binding transcription factor activity"/>
    <property type="evidence" value="ECO:0007669"/>
    <property type="project" value="TreeGrafter"/>
</dbReference>
<accession>A0A7Z0J7S9</accession>
<dbReference type="InterPro" id="IPR005471">
    <property type="entry name" value="Tscrpt_reg_IclR_N"/>
</dbReference>
<dbReference type="SUPFAM" id="SSF55781">
    <property type="entry name" value="GAF domain-like"/>
    <property type="match status" value="1"/>
</dbReference>
<evidence type="ECO:0000256" key="3">
    <source>
        <dbReference type="ARBA" id="ARBA00023163"/>
    </source>
</evidence>
<dbReference type="InterPro" id="IPR036388">
    <property type="entry name" value="WH-like_DNA-bd_sf"/>
</dbReference>
<dbReference type="CDD" id="cd00090">
    <property type="entry name" value="HTH_ARSR"/>
    <property type="match status" value="1"/>
</dbReference>
<dbReference type="Pfam" id="PF09339">
    <property type="entry name" value="HTH_IclR"/>
    <property type="match status" value="1"/>
</dbReference>
<dbReference type="InterPro" id="IPR011991">
    <property type="entry name" value="ArsR-like_HTH"/>
</dbReference>
<gene>
    <name evidence="6" type="ORF">HNR05_003084</name>
</gene>
<dbReference type="Proteomes" id="UP000537260">
    <property type="component" value="Unassembled WGS sequence"/>
</dbReference>
<evidence type="ECO:0000313" key="6">
    <source>
        <dbReference type="EMBL" id="NYJ21293.1"/>
    </source>
</evidence>
<dbReference type="InterPro" id="IPR036390">
    <property type="entry name" value="WH_DNA-bd_sf"/>
</dbReference>
<dbReference type="GO" id="GO:0045892">
    <property type="term" value="P:negative regulation of DNA-templated transcription"/>
    <property type="evidence" value="ECO:0007669"/>
    <property type="project" value="TreeGrafter"/>
</dbReference>
<dbReference type="SUPFAM" id="SSF46785">
    <property type="entry name" value="Winged helix' DNA-binding domain"/>
    <property type="match status" value="1"/>
</dbReference>
<dbReference type="AlphaFoldDB" id="A0A7Z0J7S9"/>
<comment type="caution">
    <text evidence="6">The sequence shown here is derived from an EMBL/GenBank/DDBJ whole genome shotgun (WGS) entry which is preliminary data.</text>
</comment>
<keyword evidence="1" id="KW-0805">Transcription regulation</keyword>
<dbReference type="Gene3D" id="3.30.450.40">
    <property type="match status" value="1"/>
</dbReference>
<dbReference type="InterPro" id="IPR014757">
    <property type="entry name" value="Tscrpt_reg_IclR_C"/>
</dbReference>